<protein>
    <recommendedName>
        <fullName evidence="6">G-protein coupled receptors family 1 profile domain-containing protein</fullName>
    </recommendedName>
</protein>
<dbReference type="Gene3D" id="1.20.1070.10">
    <property type="entry name" value="Rhodopsin 7-helix transmembrane proteins"/>
    <property type="match status" value="1"/>
</dbReference>
<dbReference type="PANTHER" id="PTHR23017:SF3">
    <property type="entry name" value="G-PROTEIN COUPLED RECEPTORS FAMILY 1 PROFILE DOMAIN-CONTAINING PROTEIN"/>
    <property type="match status" value="1"/>
</dbReference>
<evidence type="ECO:0000256" key="4">
    <source>
        <dbReference type="ARBA" id="ARBA00023136"/>
    </source>
</evidence>
<comment type="caution">
    <text evidence="7">The sequence shown here is derived from an EMBL/GenBank/DDBJ whole genome shotgun (WGS) entry which is preliminary data.</text>
</comment>
<gene>
    <name evidence="7" type="ORF">KIN20_023101</name>
</gene>
<proteinExistence type="predicted"/>
<dbReference type="AlphaFoldDB" id="A0AAD5MR46"/>
<evidence type="ECO:0000259" key="6">
    <source>
        <dbReference type="PROSITE" id="PS50262"/>
    </source>
</evidence>
<sequence length="222" mass="24687">MTRLSPTPLHVHTENVLVSVIMAVVGVFGLVSNGTALLALRYNPALQNLFGFLCFSHTVANIGSLLVFVFWNTPVTLLGSEIATGPIGKLFGSVSMLLWNVCVCSHLAIALNRAVVTAMPLRASFVRSKRNISCVIIICWIIGFFHVVPNFWSSDICSISRSHIKLYMRLRYAMCQITDGQHALPPKMHIIFDNDNRSTSVLHTRASLKEVLHPSKPLLYWN</sequence>
<dbReference type="SUPFAM" id="SSF81321">
    <property type="entry name" value="Family A G protein-coupled receptor-like"/>
    <property type="match status" value="1"/>
</dbReference>
<feature type="transmembrane region" description="Helical" evidence="5">
    <location>
        <begin position="16"/>
        <end position="40"/>
    </location>
</feature>
<feature type="transmembrane region" description="Helical" evidence="5">
    <location>
        <begin position="49"/>
        <end position="71"/>
    </location>
</feature>
<keyword evidence="2 5" id="KW-0812">Transmembrane</keyword>
<dbReference type="EMBL" id="JAHQIW010004657">
    <property type="protein sequence ID" value="KAJ1363270.1"/>
    <property type="molecule type" value="Genomic_DNA"/>
</dbReference>
<dbReference type="CDD" id="cd00637">
    <property type="entry name" value="7tm_classA_rhodopsin-like"/>
    <property type="match status" value="1"/>
</dbReference>
<keyword evidence="4 5" id="KW-0472">Membrane</keyword>
<evidence type="ECO:0000313" key="7">
    <source>
        <dbReference type="EMBL" id="KAJ1363270.1"/>
    </source>
</evidence>
<evidence type="ECO:0000256" key="3">
    <source>
        <dbReference type="ARBA" id="ARBA00022989"/>
    </source>
</evidence>
<feature type="transmembrane region" description="Helical" evidence="5">
    <location>
        <begin position="91"/>
        <end position="111"/>
    </location>
</feature>
<dbReference type="Pfam" id="PF10328">
    <property type="entry name" value="7TM_GPCR_Srx"/>
    <property type="match status" value="1"/>
</dbReference>
<dbReference type="PROSITE" id="PS50262">
    <property type="entry name" value="G_PROTEIN_RECEP_F1_2"/>
    <property type="match status" value="1"/>
</dbReference>
<reference evidence="7" key="1">
    <citation type="submission" date="2021-06" db="EMBL/GenBank/DDBJ databases">
        <title>Parelaphostrongylus tenuis whole genome reference sequence.</title>
        <authorList>
            <person name="Garwood T.J."/>
            <person name="Larsen P.A."/>
            <person name="Fountain-Jones N.M."/>
            <person name="Garbe J.R."/>
            <person name="Macchietto M.G."/>
            <person name="Kania S.A."/>
            <person name="Gerhold R.W."/>
            <person name="Richards J.E."/>
            <person name="Wolf T.M."/>
        </authorList>
    </citation>
    <scope>NUCLEOTIDE SEQUENCE</scope>
    <source>
        <strain evidence="7">MNPRO001-30</strain>
        <tissue evidence="7">Meninges</tissue>
    </source>
</reference>
<accession>A0AAD5MR46</accession>
<keyword evidence="3 5" id="KW-1133">Transmembrane helix</keyword>
<keyword evidence="8" id="KW-1185">Reference proteome</keyword>
<evidence type="ECO:0000256" key="2">
    <source>
        <dbReference type="ARBA" id="ARBA00022692"/>
    </source>
</evidence>
<evidence type="ECO:0000256" key="1">
    <source>
        <dbReference type="ARBA" id="ARBA00004370"/>
    </source>
</evidence>
<evidence type="ECO:0000313" key="8">
    <source>
        <dbReference type="Proteomes" id="UP001196413"/>
    </source>
</evidence>
<feature type="transmembrane region" description="Helical" evidence="5">
    <location>
        <begin position="132"/>
        <end position="152"/>
    </location>
</feature>
<name>A0AAD5MR46_PARTN</name>
<dbReference type="PANTHER" id="PTHR23017">
    <property type="entry name" value="SERPENTINE RECEPTOR, CLASS X"/>
    <property type="match status" value="1"/>
</dbReference>
<comment type="subcellular location">
    <subcellularLocation>
        <location evidence="1">Membrane</location>
    </subcellularLocation>
</comment>
<dbReference type="InterPro" id="IPR019430">
    <property type="entry name" value="7TM_GPCR_serpentine_rcpt_Srx"/>
</dbReference>
<feature type="domain" description="G-protein coupled receptors family 1 profile" evidence="6">
    <location>
        <begin position="32"/>
        <end position="222"/>
    </location>
</feature>
<organism evidence="7 8">
    <name type="scientific">Parelaphostrongylus tenuis</name>
    <name type="common">Meningeal worm</name>
    <dbReference type="NCBI Taxonomy" id="148309"/>
    <lineage>
        <taxon>Eukaryota</taxon>
        <taxon>Metazoa</taxon>
        <taxon>Ecdysozoa</taxon>
        <taxon>Nematoda</taxon>
        <taxon>Chromadorea</taxon>
        <taxon>Rhabditida</taxon>
        <taxon>Rhabditina</taxon>
        <taxon>Rhabditomorpha</taxon>
        <taxon>Strongyloidea</taxon>
        <taxon>Metastrongylidae</taxon>
        <taxon>Parelaphostrongylus</taxon>
    </lineage>
</organism>
<dbReference type="GO" id="GO:0016020">
    <property type="term" value="C:membrane"/>
    <property type="evidence" value="ECO:0007669"/>
    <property type="project" value="UniProtKB-SubCell"/>
</dbReference>
<evidence type="ECO:0000256" key="5">
    <source>
        <dbReference type="SAM" id="Phobius"/>
    </source>
</evidence>
<dbReference type="Proteomes" id="UP001196413">
    <property type="component" value="Unassembled WGS sequence"/>
</dbReference>
<dbReference type="InterPro" id="IPR017452">
    <property type="entry name" value="GPCR_Rhodpsn_7TM"/>
</dbReference>